<dbReference type="SUPFAM" id="SSF90123">
    <property type="entry name" value="ABC transporter transmembrane region"/>
    <property type="match status" value="1"/>
</dbReference>
<evidence type="ECO:0000259" key="17">
    <source>
        <dbReference type="PROSITE" id="PS50929"/>
    </source>
</evidence>
<dbReference type="Pfam" id="PF00005">
    <property type="entry name" value="ABC_tran"/>
    <property type="match status" value="1"/>
</dbReference>
<dbReference type="CDD" id="cd18582">
    <property type="entry name" value="ABC_6TM_ATM1_ABCB7"/>
    <property type="match status" value="1"/>
</dbReference>
<gene>
    <name evidence="18" type="ORF">PPACK8108_LOCUS18646</name>
</gene>
<dbReference type="PANTHER" id="PTHR24221">
    <property type="entry name" value="ATP-BINDING CASSETTE SUB-FAMILY B"/>
    <property type="match status" value="1"/>
</dbReference>
<dbReference type="SUPFAM" id="SSF52540">
    <property type="entry name" value="P-loop containing nucleoside triphosphate hydrolases"/>
    <property type="match status" value="1"/>
</dbReference>
<evidence type="ECO:0000313" key="18">
    <source>
        <dbReference type="EMBL" id="CAH7684477.1"/>
    </source>
</evidence>
<evidence type="ECO:0000256" key="1">
    <source>
        <dbReference type="ARBA" id="ARBA00004225"/>
    </source>
</evidence>
<accession>A0AAV0BDM5</accession>
<reference evidence="18" key="1">
    <citation type="submission" date="2022-06" db="EMBL/GenBank/DDBJ databases">
        <authorList>
            <consortium name="SYNGENTA / RWTH Aachen University"/>
        </authorList>
    </citation>
    <scope>NUCLEOTIDE SEQUENCE</scope>
</reference>
<name>A0AAV0BDM5_PHAPC</name>
<dbReference type="Gene3D" id="3.40.50.300">
    <property type="entry name" value="P-loop containing nucleotide triphosphate hydrolases"/>
    <property type="match status" value="1"/>
</dbReference>
<evidence type="ECO:0000256" key="5">
    <source>
        <dbReference type="ARBA" id="ARBA00022475"/>
    </source>
</evidence>
<evidence type="ECO:0000256" key="7">
    <source>
        <dbReference type="ARBA" id="ARBA00022741"/>
    </source>
</evidence>
<comment type="subcellular location">
    <subcellularLocation>
        <location evidence="2">Cell membrane</location>
        <topology evidence="2">Multi-pass membrane protein</topology>
    </subcellularLocation>
    <subcellularLocation>
        <location evidence="1">Mitochondrion membrane</location>
        <topology evidence="1">Multi-pass membrane protein</topology>
    </subcellularLocation>
</comment>
<dbReference type="InterPro" id="IPR039421">
    <property type="entry name" value="Type_1_exporter"/>
</dbReference>
<dbReference type="InterPro" id="IPR011527">
    <property type="entry name" value="ABC1_TM_dom"/>
</dbReference>
<feature type="domain" description="ABC transporter" evidence="16">
    <location>
        <begin position="307"/>
        <end position="512"/>
    </location>
</feature>
<dbReference type="PANTHER" id="PTHR24221:SF402">
    <property type="entry name" value="IRON-SULFUR CLUSTERS TRANSPORTER ABCB7, MITOCHONDRIAL"/>
    <property type="match status" value="1"/>
</dbReference>
<comment type="similarity">
    <text evidence="12">Belongs to the ABC transporter superfamily. ABCB family. Heavy Metal importer (TC 3.A.1.210) subfamily.</text>
</comment>
<feature type="transmembrane region" description="Helical" evidence="15">
    <location>
        <begin position="20"/>
        <end position="43"/>
    </location>
</feature>
<feature type="transmembrane region" description="Helical" evidence="15">
    <location>
        <begin position="96"/>
        <end position="121"/>
    </location>
</feature>
<evidence type="ECO:0000256" key="6">
    <source>
        <dbReference type="ARBA" id="ARBA00022692"/>
    </source>
</evidence>
<dbReference type="InterPro" id="IPR017871">
    <property type="entry name" value="ABC_transporter-like_CS"/>
</dbReference>
<evidence type="ECO:0000256" key="11">
    <source>
        <dbReference type="ARBA" id="ARBA00023136"/>
    </source>
</evidence>
<dbReference type="GO" id="GO:0140359">
    <property type="term" value="F:ABC-type transporter activity"/>
    <property type="evidence" value="ECO:0007669"/>
    <property type="project" value="InterPro"/>
</dbReference>
<keyword evidence="4" id="KW-0813">Transport</keyword>
<evidence type="ECO:0000259" key="16">
    <source>
        <dbReference type="PROSITE" id="PS50893"/>
    </source>
</evidence>
<dbReference type="GO" id="GO:0005524">
    <property type="term" value="F:ATP binding"/>
    <property type="evidence" value="ECO:0007669"/>
    <property type="project" value="UniProtKB-KW"/>
</dbReference>
<keyword evidence="7" id="KW-0547">Nucleotide-binding</keyword>
<dbReference type="SMART" id="SM00382">
    <property type="entry name" value="AAA"/>
    <property type="match status" value="1"/>
</dbReference>
<evidence type="ECO:0000256" key="14">
    <source>
        <dbReference type="ARBA" id="ARBA00040792"/>
    </source>
</evidence>
<evidence type="ECO:0000256" key="12">
    <source>
        <dbReference type="ARBA" id="ARBA00024363"/>
    </source>
</evidence>
<keyword evidence="18" id="KW-0378">Hydrolase</keyword>
<evidence type="ECO:0000256" key="15">
    <source>
        <dbReference type="SAM" id="Phobius"/>
    </source>
</evidence>
<keyword evidence="19" id="KW-1185">Reference proteome</keyword>
<dbReference type="PROSITE" id="PS50893">
    <property type="entry name" value="ABC_TRANSPORTER_2"/>
    <property type="match status" value="1"/>
</dbReference>
<keyword evidence="10 15" id="KW-1133">Transmembrane helix</keyword>
<dbReference type="PROSITE" id="PS00211">
    <property type="entry name" value="ABC_TRANSPORTER_1"/>
    <property type="match status" value="1"/>
</dbReference>
<keyword evidence="8" id="KW-0067">ATP-binding</keyword>
<comment type="caution">
    <text evidence="18">The sequence shown here is derived from an EMBL/GenBank/DDBJ whole genome shotgun (WGS) entry which is preliminary data.</text>
</comment>
<dbReference type="InterPro" id="IPR027417">
    <property type="entry name" value="P-loop_NTPase"/>
</dbReference>
<proteinExistence type="inferred from homology"/>
<evidence type="ECO:0000256" key="13">
    <source>
        <dbReference type="ARBA" id="ARBA00039906"/>
    </source>
</evidence>
<keyword evidence="5" id="KW-1003">Cell membrane</keyword>
<evidence type="ECO:0000256" key="10">
    <source>
        <dbReference type="ARBA" id="ARBA00022989"/>
    </source>
</evidence>
<dbReference type="GO" id="GO:0006879">
    <property type="term" value="P:intracellular iron ion homeostasis"/>
    <property type="evidence" value="ECO:0007669"/>
    <property type="project" value="TreeGrafter"/>
</dbReference>
<dbReference type="Gene3D" id="1.20.1560.10">
    <property type="entry name" value="ABC transporter type 1, transmembrane domain"/>
    <property type="match status" value="1"/>
</dbReference>
<comment type="subunit">
    <text evidence="3">Homodimer.</text>
</comment>
<evidence type="ECO:0000313" key="19">
    <source>
        <dbReference type="Proteomes" id="UP001153365"/>
    </source>
</evidence>
<feature type="transmembrane region" description="Helical" evidence="15">
    <location>
        <begin position="218"/>
        <end position="237"/>
    </location>
</feature>
<evidence type="ECO:0000256" key="2">
    <source>
        <dbReference type="ARBA" id="ARBA00004651"/>
    </source>
</evidence>
<dbReference type="InterPro" id="IPR003439">
    <property type="entry name" value="ABC_transporter-like_ATP-bd"/>
</dbReference>
<dbReference type="GO" id="GO:0005743">
    <property type="term" value="C:mitochondrial inner membrane"/>
    <property type="evidence" value="ECO:0007669"/>
    <property type="project" value="TreeGrafter"/>
</dbReference>
<evidence type="ECO:0000256" key="8">
    <source>
        <dbReference type="ARBA" id="ARBA00022840"/>
    </source>
</evidence>
<feature type="domain" description="ABC transmembrane type-1" evidence="17">
    <location>
        <begin position="1"/>
        <end position="272"/>
    </location>
</feature>
<dbReference type="AlphaFoldDB" id="A0AAV0BDM5"/>
<dbReference type="GO" id="GO:0016887">
    <property type="term" value="F:ATP hydrolysis activity"/>
    <property type="evidence" value="ECO:0007669"/>
    <property type="project" value="InterPro"/>
</dbReference>
<protein>
    <recommendedName>
        <fullName evidence="13">Iron-sulfur clusters transporter ATM1, mitochondrial</fullName>
    </recommendedName>
    <alternativeName>
        <fullName evidence="14">Iron-sulfur clusters transporter atm1, mitochondrial</fullName>
    </alternativeName>
</protein>
<dbReference type="PROSITE" id="PS50929">
    <property type="entry name" value="ABC_TM1F"/>
    <property type="match status" value="1"/>
</dbReference>
<evidence type="ECO:0000256" key="9">
    <source>
        <dbReference type="ARBA" id="ARBA00022967"/>
    </source>
</evidence>
<dbReference type="InterPro" id="IPR003593">
    <property type="entry name" value="AAA+_ATPase"/>
</dbReference>
<organism evidence="18 19">
    <name type="scientific">Phakopsora pachyrhizi</name>
    <name type="common">Asian soybean rust disease fungus</name>
    <dbReference type="NCBI Taxonomy" id="170000"/>
    <lineage>
        <taxon>Eukaryota</taxon>
        <taxon>Fungi</taxon>
        <taxon>Dikarya</taxon>
        <taxon>Basidiomycota</taxon>
        <taxon>Pucciniomycotina</taxon>
        <taxon>Pucciniomycetes</taxon>
        <taxon>Pucciniales</taxon>
        <taxon>Phakopsoraceae</taxon>
        <taxon>Phakopsora</taxon>
    </lineage>
</organism>
<evidence type="ECO:0000256" key="4">
    <source>
        <dbReference type="ARBA" id="ARBA00022448"/>
    </source>
</evidence>
<dbReference type="EMBL" id="CALTRL010005413">
    <property type="protein sequence ID" value="CAH7684477.1"/>
    <property type="molecule type" value="Genomic_DNA"/>
</dbReference>
<keyword evidence="11 15" id="KW-0472">Membrane</keyword>
<evidence type="ECO:0000256" key="3">
    <source>
        <dbReference type="ARBA" id="ARBA00011738"/>
    </source>
</evidence>
<dbReference type="Proteomes" id="UP001153365">
    <property type="component" value="Unassembled WGS sequence"/>
</dbReference>
<dbReference type="FunFam" id="3.40.50.300:FF:000299">
    <property type="entry name" value="ABC transporter ATP-binding protein/permease"/>
    <property type="match status" value="1"/>
</dbReference>
<keyword evidence="6 15" id="KW-0812">Transmembrane</keyword>
<dbReference type="Pfam" id="PF00664">
    <property type="entry name" value="ABC_membrane"/>
    <property type="match status" value="1"/>
</dbReference>
<keyword evidence="9" id="KW-1278">Translocase</keyword>
<dbReference type="GO" id="GO:0005886">
    <property type="term" value="C:plasma membrane"/>
    <property type="evidence" value="ECO:0007669"/>
    <property type="project" value="UniProtKB-SubCell"/>
</dbReference>
<sequence>MFKYVVDSLAIPIDPSSIQGFWTVTGSVIVGYGLARIFASLFIELRSAVFTNVAQSAIRRVARNVFTHLLNVDIGFHLQNQTGGLTRAIDRGTKGISFILSSVVFHLIPTTLEISIVAGILTYNFGWNFAAITLVTMVSYTWFTIRTTSWRLQFRKRANSADNLASSILVDSLTNYEAVKHFTNEKYQISEYDRSLVGYEKASITIIKSLAFLNSGQSVIFSIALTTMMYLAAQAVIKGTMTVGDLVMINQLVFQLSLPLNFLGTVYRDLRQSFIDMESLFKLQQTGLIVQDKPNAPELQLNRGGEIRFENVKFGYSPSRKIFDGVSFVIPAGKKVAIVGPSGCGKSTVLRLCFRFYDVDGGRILIDGQDIREVSLQSLRRSMGIVPQDTSLFHSDVMHNIRYGNLEASDEEVKRVARMARIDETIEKLSEGWKTHVGERGLMLSGGERQRLAVARVMLKDPPILLFDEATSALDAYTEHQLVRNINENLLNKNRTSLFIAHRLDFFFLVKI</sequence>
<dbReference type="InterPro" id="IPR036640">
    <property type="entry name" value="ABC1_TM_sf"/>
</dbReference>
<feature type="transmembrane region" description="Helical" evidence="15">
    <location>
        <begin position="127"/>
        <end position="145"/>
    </location>
</feature>